<dbReference type="InterPro" id="IPR050967">
    <property type="entry name" value="Thiamine_Salvage_TenA"/>
</dbReference>
<proteinExistence type="inferred from homology"/>
<dbReference type="CDD" id="cd19358">
    <property type="entry name" value="TenA_E_Spr0628-like"/>
    <property type="match status" value="1"/>
</dbReference>
<accession>A0A1H1P8L4</accession>
<gene>
    <name evidence="6" type="ORF">SAMN04489751_1160</name>
</gene>
<evidence type="ECO:0000256" key="4">
    <source>
        <dbReference type="PIRSR" id="PIRSR003170-2"/>
    </source>
</evidence>
<dbReference type="GO" id="GO:0009229">
    <property type="term" value="P:thiamine diphosphate biosynthetic process"/>
    <property type="evidence" value="ECO:0007669"/>
    <property type="project" value="UniProtKB-UniPathway"/>
</dbReference>
<evidence type="ECO:0000256" key="1">
    <source>
        <dbReference type="ARBA" id="ARBA00004948"/>
    </source>
</evidence>
<dbReference type="InterPro" id="IPR004305">
    <property type="entry name" value="Thiaminase-2/PQQC"/>
</dbReference>
<dbReference type="STRING" id="629680.SAMN04489751_1160"/>
<keyword evidence="7" id="KW-1185">Reference proteome</keyword>
<dbReference type="GO" id="GO:0009228">
    <property type="term" value="P:thiamine biosynthetic process"/>
    <property type="evidence" value="ECO:0007669"/>
    <property type="project" value="UniProtKB-KW"/>
</dbReference>
<evidence type="ECO:0000256" key="3">
    <source>
        <dbReference type="PIRSR" id="PIRSR003170-1"/>
    </source>
</evidence>
<dbReference type="PIRSF" id="PIRSF003170">
    <property type="entry name" value="Pet18p"/>
    <property type="match status" value="1"/>
</dbReference>
<dbReference type="Gene3D" id="1.20.910.10">
    <property type="entry name" value="Heme oxygenase-like"/>
    <property type="match status" value="1"/>
</dbReference>
<dbReference type="UniPathway" id="UPA00060"/>
<comment type="pathway">
    <text evidence="1 2">Cofactor biosynthesis; thiamine diphosphate biosynthesis.</text>
</comment>
<name>A0A1H1P8L4_BRESA</name>
<dbReference type="OrthoDB" id="3711545at2"/>
<dbReference type="RefSeq" id="WP_092103942.1">
    <property type="nucleotide sequence ID" value="NZ_LT629739.1"/>
</dbReference>
<comment type="catalytic activity">
    <reaction evidence="2">
        <text>4-amino-5-aminomethyl-2-methylpyrimidine + H2O = 4-amino-5-hydroxymethyl-2-methylpyrimidine + NH4(+)</text>
        <dbReference type="Rhea" id="RHEA:31799"/>
        <dbReference type="ChEBI" id="CHEBI:15377"/>
        <dbReference type="ChEBI" id="CHEBI:16892"/>
        <dbReference type="ChEBI" id="CHEBI:28938"/>
        <dbReference type="ChEBI" id="CHEBI:63416"/>
        <dbReference type="EC" id="3.5.99.2"/>
    </reaction>
</comment>
<dbReference type="GO" id="GO:0005829">
    <property type="term" value="C:cytosol"/>
    <property type="evidence" value="ECO:0007669"/>
    <property type="project" value="TreeGrafter"/>
</dbReference>
<dbReference type="Proteomes" id="UP000199700">
    <property type="component" value="Chromosome"/>
</dbReference>
<dbReference type="InterPro" id="IPR016084">
    <property type="entry name" value="Haem_Oase-like_multi-hlx"/>
</dbReference>
<dbReference type="GO" id="GO:0050334">
    <property type="term" value="F:thiaminase activity"/>
    <property type="evidence" value="ECO:0007669"/>
    <property type="project" value="UniProtKB-UniRule"/>
</dbReference>
<feature type="binding site" evidence="4">
    <location>
        <position position="154"/>
    </location>
    <ligand>
        <name>substrate</name>
    </ligand>
</feature>
<evidence type="ECO:0000256" key="2">
    <source>
        <dbReference type="PIRNR" id="PIRNR003170"/>
    </source>
</evidence>
<dbReference type="SUPFAM" id="SSF48613">
    <property type="entry name" value="Heme oxygenase-like"/>
    <property type="match status" value="1"/>
</dbReference>
<dbReference type="Pfam" id="PF03070">
    <property type="entry name" value="TENA_THI-4"/>
    <property type="match status" value="1"/>
</dbReference>
<dbReference type="PANTHER" id="PTHR43198:SF2">
    <property type="entry name" value="SI:CH1073-67J19.1-RELATED"/>
    <property type="match status" value="1"/>
</dbReference>
<dbReference type="PANTHER" id="PTHR43198">
    <property type="entry name" value="BIFUNCTIONAL TH2 PROTEIN"/>
    <property type="match status" value="1"/>
</dbReference>
<dbReference type="EMBL" id="LT629739">
    <property type="protein sequence ID" value="SDS07325.1"/>
    <property type="molecule type" value="Genomic_DNA"/>
</dbReference>
<feature type="binding site" evidence="4">
    <location>
        <position position="100"/>
    </location>
    <ligand>
        <name>substrate</name>
    </ligand>
</feature>
<feature type="active site" description="Proton donor" evidence="3">
    <location>
        <position position="226"/>
    </location>
</feature>
<comment type="catalytic activity">
    <reaction evidence="2">
        <text>thiamine + H2O = 5-(2-hydroxyethyl)-4-methylthiazole + 4-amino-5-hydroxymethyl-2-methylpyrimidine + H(+)</text>
        <dbReference type="Rhea" id="RHEA:17509"/>
        <dbReference type="ChEBI" id="CHEBI:15377"/>
        <dbReference type="ChEBI" id="CHEBI:15378"/>
        <dbReference type="ChEBI" id="CHEBI:16892"/>
        <dbReference type="ChEBI" id="CHEBI:17957"/>
        <dbReference type="ChEBI" id="CHEBI:18385"/>
        <dbReference type="EC" id="3.5.99.2"/>
    </reaction>
</comment>
<dbReference type="AlphaFoldDB" id="A0A1H1P8L4"/>
<dbReference type="InterPro" id="IPR026285">
    <property type="entry name" value="TenA_E"/>
</dbReference>
<keyword evidence="2" id="KW-0378">Hydrolase</keyword>
<evidence type="ECO:0000313" key="7">
    <source>
        <dbReference type="Proteomes" id="UP000199700"/>
    </source>
</evidence>
<protein>
    <recommendedName>
        <fullName evidence="2">Aminopyrimidine aminohydrolase</fullName>
        <ecNumber evidence="2">3.5.99.2</ecNumber>
    </recommendedName>
</protein>
<feature type="domain" description="Thiaminase-2/PQQC" evidence="5">
    <location>
        <begin position="28"/>
        <end position="233"/>
    </location>
</feature>
<evidence type="ECO:0000313" key="6">
    <source>
        <dbReference type="EMBL" id="SDS07325.1"/>
    </source>
</evidence>
<reference evidence="6" key="1">
    <citation type="submission" date="2016-10" db="EMBL/GenBank/DDBJ databases">
        <authorList>
            <person name="Varghese N."/>
            <person name="Submissions S."/>
        </authorList>
    </citation>
    <scope>NUCLEOTIDE SEQUENCE [LARGE SCALE GENOMIC DNA]</scope>
    <source>
        <strain evidence="6">DSM 22082</strain>
    </source>
</reference>
<dbReference type="EC" id="3.5.99.2" evidence="2"/>
<keyword evidence="2" id="KW-0784">Thiamine biosynthesis</keyword>
<evidence type="ECO:0000259" key="5">
    <source>
        <dbReference type="Pfam" id="PF03070"/>
    </source>
</evidence>
<organism evidence="6 7">
    <name type="scientific">Brevibacterium sandarakinum</name>
    <dbReference type="NCBI Taxonomy" id="629680"/>
    <lineage>
        <taxon>Bacteria</taxon>
        <taxon>Bacillati</taxon>
        <taxon>Actinomycetota</taxon>
        <taxon>Actinomycetes</taxon>
        <taxon>Micrococcales</taxon>
        <taxon>Brevibacteriaceae</taxon>
        <taxon>Brevibacterium</taxon>
    </lineage>
</organism>
<sequence length="240" mass="26852">MTDVDTRHTTNSGIRLAADGPVASLRAETAPTWEAAVGHRFVTELFAGTVDDSVMSQYLIQDYQFFESFLSMLGACVAHGDALGSKLRFAKQLGFLEADEDSYFLMAFAEVGVPAADYADPQLAEPTEGFRDLMDEAVDSASYAELLVVLVIAEWLYLDWGERSDTMPPRRVHSGWIELHRGDAFRAWVQFLVDELERVFPTGEDAESAAVRGRLTHIWHRGVDLELAFFDEAYAMNETR</sequence>
<comment type="function">
    <text evidence="2">Catalyzes an amino-pyrimidine hydrolysis reaction at the C5' of the pyrimidine moiety of thiamine compounds, a reaction that is part of a thiamine salvage pathway. Thus, catalyzes the conversion of 4-amino-5-aminomethyl-2-methylpyrimidine to 4-amino-5-hydroxymethyl-2-methylpyrimidine (HMP).</text>
</comment>
<comment type="similarity">
    <text evidence="2">Belongs to the TenA family.</text>
</comment>
<feature type="binding site" evidence="4">
    <location>
        <position position="62"/>
    </location>
    <ligand>
        <name>substrate</name>
    </ligand>
</feature>